<sequence length="91" mass="9422">MSHTEPTGPTPGPVRQKAMTATTAVFVVLLVVMLLLGAVLVLSQIAGLVAVSGGFVSGAWDVLSPWVFGTAALLGMWTLLLAYVHGYKPGD</sequence>
<keyword evidence="1" id="KW-0812">Transmembrane</keyword>
<keyword evidence="1" id="KW-1133">Transmembrane helix</keyword>
<feature type="transmembrane region" description="Helical" evidence="1">
    <location>
        <begin position="25"/>
        <end position="51"/>
    </location>
</feature>
<protein>
    <submittedName>
        <fullName evidence="2">Uncharacterized protein</fullName>
    </submittedName>
</protein>
<reference evidence="2" key="1">
    <citation type="submission" date="2020-12" db="EMBL/GenBank/DDBJ databases">
        <title>Prauserella sp. ASG 168, a novel actinomycete isolated from cave rock.</title>
        <authorList>
            <person name="Suriyachadkun C."/>
        </authorList>
    </citation>
    <scope>NUCLEOTIDE SEQUENCE</scope>
    <source>
        <strain evidence="2">ASG 168</strain>
    </source>
</reference>
<evidence type="ECO:0000313" key="3">
    <source>
        <dbReference type="Proteomes" id="UP000635245"/>
    </source>
</evidence>
<dbReference type="AlphaFoldDB" id="A0A934QQW1"/>
<keyword evidence="1" id="KW-0472">Membrane</keyword>
<comment type="caution">
    <text evidence="2">The sequence shown here is derived from an EMBL/GenBank/DDBJ whole genome shotgun (WGS) entry which is preliminary data.</text>
</comment>
<gene>
    <name evidence="2" type="ORF">JHE00_05360</name>
</gene>
<evidence type="ECO:0000256" key="1">
    <source>
        <dbReference type="SAM" id="Phobius"/>
    </source>
</evidence>
<evidence type="ECO:0000313" key="2">
    <source>
        <dbReference type="EMBL" id="MBK1783749.1"/>
    </source>
</evidence>
<proteinExistence type="predicted"/>
<accession>A0A934QQW1</accession>
<keyword evidence="3" id="KW-1185">Reference proteome</keyword>
<feature type="transmembrane region" description="Helical" evidence="1">
    <location>
        <begin position="63"/>
        <end position="84"/>
    </location>
</feature>
<dbReference type="Proteomes" id="UP000635245">
    <property type="component" value="Unassembled WGS sequence"/>
</dbReference>
<dbReference type="EMBL" id="JAENJH010000001">
    <property type="protein sequence ID" value="MBK1783749.1"/>
    <property type="molecule type" value="Genomic_DNA"/>
</dbReference>
<dbReference type="RefSeq" id="WP_200315301.1">
    <property type="nucleotide sequence ID" value="NZ_JAENJH010000001.1"/>
</dbReference>
<name>A0A934QQW1_9PSEU</name>
<organism evidence="2 3">
    <name type="scientific">Prauserella cavernicola</name>
    <dbReference type="NCBI Taxonomy" id="2800127"/>
    <lineage>
        <taxon>Bacteria</taxon>
        <taxon>Bacillati</taxon>
        <taxon>Actinomycetota</taxon>
        <taxon>Actinomycetes</taxon>
        <taxon>Pseudonocardiales</taxon>
        <taxon>Pseudonocardiaceae</taxon>
        <taxon>Prauserella</taxon>
    </lineage>
</organism>